<gene>
    <name evidence="2" type="ORF">A3H61_02515</name>
</gene>
<evidence type="ECO:0000259" key="1">
    <source>
        <dbReference type="Pfam" id="PF00535"/>
    </source>
</evidence>
<dbReference type="InterPro" id="IPR001173">
    <property type="entry name" value="Glyco_trans_2-like"/>
</dbReference>
<evidence type="ECO:0000313" key="3">
    <source>
        <dbReference type="Proteomes" id="UP000178315"/>
    </source>
</evidence>
<dbReference type="InterPro" id="IPR029044">
    <property type="entry name" value="Nucleotide-diphossugar_trans"/>
</dbReference>
<name>A0A1G2A7J0_9BACT</name>
<sequence length="261" mass="30211">MLISIITSTYNEYQTGELKLAIASVLQQTYKHWEMIIIGDCTPYGEKIERLIAELNDARVQFFNMGKRSGLESPGTIPKIKGISLARGELLAFLDSDNEYFPDHLARSLEAFVKNPSLDLVYGDTLVKISNVKYQMSNLCAFIWRKPEWNEKAATMLERINFLDMSEPVFRKEAYIAAGGLSSTHHASDWFLWRAMIRAGRGRFLHINHRGLIYKTHSLLHHLSYYILMLGVKSDMPYRSLKLAWMQKHIQKRFQKKYGKS</sequence>
<organism evidence="2 3">
    <name type="scientific">Candidatus Jacksonbacteria bacterium RIFCSPLOWO2_02_FULL_44_20</name>
    <dbReference type="NCBI Taxonomy" id="1798460"/>
    <lineage>
        <taxon>Bacteria</taxon>
        <taxon>Candidatus Jacksoniibacteriota</taxon>
    </lineage>
</organism>
<reference evidence="2 3" key="1">
    <citation type="journal article" date="2016" name="Nat. Commun.">
        <title>Thousands of microbial genomes shed light on interconnected biogeochemical processes in an aquifer system.</title>
        <authorList>
            <person name="Anantharaman K."/>
            <person name="Brown C.T."/>
            <person name="Hug L.A."/>
            <person name="Sharon I."/>
            <person name="Castelle C.J."/>
            <person name="Probst A.J."/>
            <person name="Thomas B.C."/>
            <person name="Singh A."/>
            <person name="Wilkins M.J."/>
            <person name="Karaoz U."/>
            <person name="Brodie E.L."/>
            <person name="Williams K.H."/>
            <person name="Hubbard S.S."/>
            <person name="Banfield J.F."/>
        </authorList>
    </citation>
    <scope>NUCLEOTIDE SEQUENCE [LARGE SCALE GENOMIC DNA]</scope>
</reference>
<accession>A0A1G2A7J0</accession>
<dbReference type="EMBL" id="MHJU01000023">
    <property type="protein sequence ID" value="OGY72802.1"/>
    <property type="molecule type" value="Genomic_DNA"/>
</dbReference>
<dbReference type="AlphaFoldDB" id="A0A1G2A7J0"/>
<dbReference type="Pfam" id="PF00535">
    <property type="entry name" value="Glycos_transf_2"/>
    <property type="match status" value="1"/>
</dbReference>
<feature type="domain" description="Glycosyltransferase 2-like" evidence="1">
    <location>
        <begin position="4"/>
        <end position="140"/>
    </location>
</feature>
<dbReference type="Proteomes" id="UP000178315">
    <property type="component" value="Unassembled WGS sequence"/>
</dbReference>
<dbReference type="PANTHER" id="PTHR22916">
    <property type="entry name" value="GLYCOSYLTRANSFERASE"/>
    <property type="match status" value="1"/>
</dbReference>
<protein>
    <recommendedName>
        <fullName evidence="1">Glycosyltransferase 2-like domain-containing protein</fullName>
    </recommendedName>
</protein>
<comment type="caution">
    <text evidence="2">The sequence shown here is derived from an EMBL/GenBank/DDBJ whole genome shotgun (WGS) entry which is preliminary data.</text>
</comment>
<evidence type="ECO:0000313" key="2">
    <source>
        <dbReference type="EMBL" id="OGY72802.1"/>
    </source>
</evidence>
<dbReference type="GO" id="GO:0016758">
    <property type="term" value="F:hexosyltransferase activity"/>
    <property type="evidence" value="ECO:0007669"/>
    <property type="project" value="UniProtKB-ARBA"/>
</dbReference>
<dbReference type="Gene3D" id="3.90.550.10">
    <property type="entry name" value="Spore Coat Polysaccharide Biosynthesis Protein SpsA, Chain A"/>
    <property type="match status" value="1"/>
</dbReference>
<dbReference type="SUPFAM" id="SSF53448">
    <property type="entry name" value="Nucleotide-diphospho-sugar transferases"/>
    <property type="match status" value="1"/>
</dbReference>
<dbReference type="PANTHER" id="PTHR22916:SF3">
    <property type="entry name" value="UDP-GLCNAC:BETAGAL BETA-1,3-N-ACETYLGLUCOSAMINYLTRANSFERASE-LIKE PROTEIN 1"/>
    <property type="match status" value="1"/>
</dbReference>
<proteinExistence type="predicted"/>